<keyword evidence="1" id="KW-0808">Transferase</keyword>
<sequence length="334" mass="36802">MGCEISPELAQGALETLQSMQDPNGGFGGGNRQVPHLADTYAAVMALALLESEDALGIVDREKMLGWLIRMKQSDGSFCMHEDGEVDVRGTYCALVIASLLNIMTPEVTEGCAEFIAKCQTWEGGISLYPGVEAHGGYTLCGLAALEILGRSDILDLKRLSRWMILRQLPFEGGFNGRANKLVDGCYSYWQGGSFVLLQKALKRSQAQDYLFDREALQRYVLACCQARDRRGGLRDKPGKSSDLYHTMYVLCGLSLAQHYVGVEPEKIVSSTESVYSVPVRMMQWGAILKGLNVLGHRSNLVKPIHPVYAIPFSPLAKAVKYFYSLPPLAETLH</sequence>
<dbReference type="EMBL" id="JANBPW010002286">
    <property type="protein sequence ID" value="KAJ1941342.1"/>
    <property type="molecule type" value="Genomic_DNA"/>
</dbReference>
<accession>A0ACC1J8D5</accession>
<dbReference type="EC" id="2.5.1.58" evidence="1"/>
<gene>
    <name evidence="1" type="primary">RAM1</name>
    <name evidence="1" type="ORF">FBU59_003525</name>
</gene>
<dbReference type="Proteomes" id="UP001150603">
    <property type="component" value="Unassembled WGS sequence"/>
</dbReference>
<protein>
    <submittedName>
        <fullName evidence="1">CAAX farnesyltransferase (FTase) subunit beta</fullName>
        <ecNumber evidence="1">2.5.1.58</ecNumber>
    </submittedName>
</protein>
<name>A0ACC1J8D5_9FUNG</name>
<organism evidence="1 2">
    <name type="scientific">Linderina macrospora</name>
    <dbReference type="NCBI Taxonomy" id="4868"/>
    <lineage>
        <taxon>Eukaryota</taxon>
        <taxon>Fungi</taxon>
        <taxon>Fungi incertae sedis</taxon>
        <taxon>Zoopagomycota</taxon>
        <taxon>Kickxellomycotina</taxon>
        <taxon>Kickxellomycetes</taxon>
        <taxon>Kickxellales</taxon>
        <taxon>Kickxellaceae</taxon>
        <taxon>Linderina</taxon>
    </lineage>
</organism>
<comment type="caution">
    <text evidence="1">The sequence shown here is derived from an EMBL/GenBank/DDBJ whole genome shotgun (WGS) entry which is preliminary data.</text>
</comment>
<proteinExistence type="predicted"/>
<keyword evidence="2" id="KW-1185">Reference proteome</keyword>
<evidence type="ECO:0000313" key="2">
    <source>
        <dbReference type="Proteomes" id="UP001150603"/>
    </source>
</evidence>
<reference evidence="1" key="1">
    <citation type="submission" date="2022-07" db="EMBL/GenBank/DDBJ databases">
        <title>Phylogenomic reconstructions and comparative analyses of Kickxellomycotina fungi.</title>
        <authorList>
            <person name="Reynolds N.K."/>
            <person name="Stajich J.E."/>
            <person name="Barry K."/>
            <person name="Grigoriev I.V."/>
            <person name="Crous P."/>
            <person name="Smith M.E."/>
        </authorList>
    </citation>
    <scope>NUCLEOTIDE SEQUENCE</scope>
    <source>
        <strain evidence="1">NRRL 5244</strain>
    </source>
</reference>
<evidence type="ECO:0000313" key="1">
    <source>
        <dbReference type="EMBL" id="KAJ1941342.1"/>
    </source>
</evidence>